<dbReference type="PANTHER" id="PTHR12592:SF0">
    <property type="entry name" value="ATP-DEPENDENT (S)-NAD(P)H-HYDRATE DEHYDRATASE"/>
    <property type="match status" value="1"/>
</dbReference>
<feature type="domain" description="YjeF C-terminal" evidence="6">
    <location>
        <begin position="1"/>
        <end position="81"/>
    </location>
</feature>
<feature type="non-terminal residue" evidence="7">
    <location>
        <position position="1"/>
    </location>
</feature>
<dbReference type="GO" id="GO:0005524">
    <property type="term" value="F:ATP binding"/>
    <property type="evidence" value="ECO:0007669"/>
    <property type="project" value="UniProtKB-KW"/>
</dbReference>
<keyword evidence="1" id="KW-0547">Nucleotide-binding</keyword>
<evidence type="ECO:0000313" key="8">
    <source>
        <dbReference type="Proteomes" id="UP001169760"/>
    </source>
</evidence>
<dbReference type="Pfam" id="PF01256">
    <property type="entry name" value="Carb_kinase"/>
    <property type="match status" value="1"/>
</dbReference>
<sequence>VGNFNNDTDKLEKLKKFANTHNCIVILKGAHTAIAIPNETIYINSTGNAGMATGGSGDVLTGIITGLLAQQYSPKNAAILG</sequence>
<name>A0AAW7XC69_9GAMM</name>
<dbReference type="GO" id="GO:0052856">
    <property type="term" value="F:NAD(P)HX epimerase activity"/>
    <property type="evidence" value="ECO:0007669"/>
    <property type="project" value="TreeGrafter"/>
</dbReference>
<dbReference type="InterPro" id="IPR017953">
    <property type="entry name" value="Carbohydrate_kinase_pred_CS"/>
</dbReference>
<evidence type="ECO:0000256" key="4">
    <source>
        <dbReference type="ARBA" id="ARBA00023027"/>
    </source>
</evidence>
<keyword evidence="4" id="KW-0520">NAD</keyword>
<proteinExistence type="predicted"/>
<protein>
    <submittedName>
        <fullName evidence="7">NAD(P)H-hydrate dehydratase</fullName>
    </submittedName>
</protein>
<dbReference type="AlphaFoldDB" id="A0AAW7XC69"/>
<evidence type="ECO:0000256" key="1">
    <source>
        <dbReference type="ARBA" id="ARBA00022741"/>
    </source>
</evidence>
<accession>A0AAW7XC69</accession>
<gene>
    <name evidence="7" type="ORF">Q4521_22385</name>
</gene>
<keyword evidence="3" id="KW-0521">NADP</keyword>
<evidence type="ECO:0000256" key="5">
    <source>
        <dbReference type="ARBA" id="ARBA00023239"/>
    </source>
</evidence>
<dbReference type="EMBL" id="JAUOPB010000477">
    <property type="protein sequence ID" value="MDO6425241.1"/>
    <property type="molecule type" value="Genomic_DNA"/>
</dbReference>
<comment type="caution">
    <text evidence="7">The sequence shown here is derived from an EMBL/GenBank/DDBJ whole genome shotgun (WGS) entry which is preliminary data.</text>
</comment>
<feature type="non-terminal residue" evidence="7">
    <location>
        <position position="81"/>
    </location>
</feature>
<dbReference type="Proteomes" id="UP001169760">
    <property type="component" value="Unassembled WGS sequence"/>
</dbReference>
<organism evidence="7 8">
    <name type="scientific">Saccharophagus degradans</name>
    <dbReference type="NCBI Taxonomy" id="86304"/>
    <lineage>
        <taxon>Bacteria</taxon>
        <taxon>Pseudomonadati</taxon>
        <taxon>Pseudomonadota</taxon>
        <taxon>Gammaproteobacteria</taxon>
        <taxon>Cellvibrionales</taxon>
        <taxon>Cellvibrionaceae</taxon>
        <taxon>Saccharophagus</taxon>
    </lineage>
</organism>
<dbReference type="PROSITE" id="PS51383">
    <property type="entry name" value="YJEF_C_3"/>
    <property type="match status" value="1"/>
</dbReference>
<dbReference type="GO" id="GO:0052855">
    <property type="term" value="F:ADP-dependent NAD(P)H-hydrate dehydratase activity"/>
    <property type="evidence" value="ECO:0007669"/>
    <property type="project" value="TreeGrafter"/>
</dbReference>
<evidence type="ECO:0000256" key="3">
    <source>
        <dbReference type="ARBA" id="ARBA00022857"/>
    </source>
</evidence>
<reference evidence="7" key="1">
    <citation type="submission" date="2023-07" db="EMBL/GenBank/DDBJ databases">
        <title>Genome content predicts the carbon catabolic preferences of heterotrophic bacteria.</title>
        <authorList>
            <person name="Gralka M."/>
        </authorList>
    </citation>
    <scope>NUCLEOTIDE SEQUENCE</scope>
    <source>
        <strain evidence="7">I3M17_2</strain>
    </source>
</reference>
<dbReference type="GO" id="GO:0110051">
    <property type="term" value="P:metabolite repair"/>
    <property type="evidence" value="ECO:0007669"/>
    <property type="project" value="TreeGrafter"/>
</dbReference>
<keyword evidence="2" id="KW-0067">ATP-binding</keyword>
<dbReference type="RefSeq" id="WP_303494705.1">
    <property type="nucleotide sequence ID" value="NZ_JAUOPB010000477.1"/>
</dbReference>
<dbReference type="PANTHER" id="PTHR12592">
    <property type="entry name" value="ATP-DEPENDENT (S)-NAD(P)H-HYDRATE DEHYDRATASE FAMILY MEMBER"/>
    <property type="match status" value="1"/>
</dbReference>
<keyword evidence="5" id="KW-0456">Lyase</keyword>
<dbReference type="PROSITE" id="PS01050">
    <property type="entry name" value="YJEF_C_2"/>
    <property type="match status" value="1"/>
</dbReference>
<evidence type="ECO:0000313" key="7">
    <source>
        <dbReference type="EMBL" id="MDO6425241.1"/>
    </source>
</evidence>
<dbReference type="SUPFAM" id="SSF53613">
    <property type="entry name" value="Ribokinase-like"/>
    <property type="match status" value="1"/>
</dbReference>
<dbReference type="Gene3D" id="3.40.1190.20">
    <property type="match status" value="1"/>
</dbReference>
<dbReference type="InterPro" id="IPR000631">
    <property type="entry name" value="CARKD"/>
</dbReference>
<evidence type="ECO:0000259" key="6">
    <source>
        <dbReference type="PROSITE" id="PS51383"/>
    </source>
</evidence>
<dbReference type="InterPro" id="IPR029056">
    <property type="entry name" value="Ribokinase-like"/>
</dbReference>
<evidence type="ECO:0000256" key="2">
    <source>
        <dbReference type="ARBA" id="ARBA00022840"/>
    </source>
</evidence>